<name>A0A2A9MCH5_BESBE</name>
<comment type="caution">
    <text evidence="3">The sequence shown here is derived from an EMBL/GenBank/DDBJ whole genome shotgun (WGS) entry which is preliminary data.</text>
</comment>
<dbReference type="RefSeq" id="XP_029219588.1">
    <property type="nucleotide sequence ID" value="XM_029363665.1"/>
</dbReference>
<feature type="compositionally biased region" description="Basic and acidic residues" evidence="2">
    <location>
        <begin position="2078"/>
        <end position="2090"/>
    </location>
</feature>
<evidence type="ECO:0000313" key="3">
    <source>
        <dbReference type="EMBL" id="PFH35579.1"/>
    </source>
</evidence>
<feature type="compositionally biased region" description="Basic and acidic residues" evidence="2">
    <location>
        <begin position="1946"/>
        <end position="1975"/>
    </location>
</feature>
<feature type="region of interest" description="Disordered" evidence="2">
    <location>
        <begin position="301"/>
        <end position="357"/>
    </location>
</feature>
<feature type="compositionally biased region" description="Acidic residues" evidence="2">
    <location>
        <begin position="863"/>
        <end position="875"/>
    </location>
</feature>
<dbReference type="PANTHER" id="PTHR13037:SF24">
    <property type="entry name" value="POLYCOMB PROTEIN PCL-RELATED"/>
    <property type="match status" value="1"/>
</dbReference>
<gene>
    <name evidence="3" type="ORF">BESB_052300</name>
</gene>
<feature type="region of interest" description="Disordered" evidence="2">
    <location>
        <begin position="1"/>
        <end position="96"/>
    </location>
</feature>
<dbReference type="PANTHER" id="PTHR13037">
    <property type="entry name" value="FORMIN"/>
    <property type="match status" value="1"/>
</dbReference>
<organism evidence="3 4">
    <name type="scientific">Besnoitia besnoiti</name>
    <name type="common">Apicomplexan protozoan</name>
    <dbReference type="NCBI Taxonomy" id="94643"/>
    <lineage>
        <taxon>Eukaryota</taxon>
        <taxon>Sar</taxon>
        <taxon>Alveolata</taxon>
        <taxon>Apicomplexa</taxon>
        <taxon>Conoidasida</taxon>
        <taxon>Coccidia</taxon>
        <taxon>Eucoccidiorida</taxon>
        <taxon>Eimeriorina</taxon>
        <taxon>Sarcocystidae</taxon>
        <taxon>Besnoitia</taxon>
    </lineage>
</organism>
<accession>A0A2A9MCH5</accession>
<feature type="compositionally biased region" description="Basic and acidic residues" evidence="2">
    <location>
        <begin position="822"/>
        <end position="840"/>
    </location>
</feature>
<feature type="region of interest" description="Disordered" evidence="2">
    <location>
        <begin position="150"/>
        <end position="184"/>
    </location>
</feature>
<reference evidence="3 4" key="1">
    <citation type="submission" date="2017-09" db="EMBL/GenBank/DDBJ databases">
        <title>Genome sequencing of Besnoitia besnoiti strain Bb-Ger1.</title>
        <authorList>
            <person name="Schares G."/>
            <person name="Venepally P."/>
            <person name="Lorenzi H.A."/>
        </authorList>
    </citation>
    <scope>NUCLEOTIDE SEQUENCE [LARGE SCALE GENOMIC DNA]</scope>
    <source>
        <strain evidence="3 4">Bb-Ger1</strain>
    </source>
</reference>
<dbReference type="Proteomes" id="UP000224006">
    <property type="component" value="Chromosome IV"/>
</dbReference>
<feature type="compositionally biased region" description="Basic residues" evidence="2">
    <location>
        <begin position="1990"/>
        <end position="2008"/>
    </location>
</feature>
<feature type="compositionally biased region" description="Low complexity" evidence="2">
    <location>
        <begin position="1870"/>
        <end position="1893"/>
    </location>
</feature>
<feature type="region of interest" description="Disordered" evidence="2">
    <location>
        <begin position="666"/>
        <end position="689"/>
    </location>
</feature>
<feature type="compositionally biased region" description="Basic and acidic residues" evidence="2">
    <location>
        <begin position="313"/>
        <end position="353"/>
    </location>
</feature>
<keyword evidence="4" id="KW-1185">Reference proteome</keyword>
<feature type="compositionally biased region" description="Basic and acidic residues" evidence="2">
    <location>
        <begin position="1254"/>
        <end position="1263"/>
    </location>
</feature>
<feature type="region of interest" description="Disordered" evidence="2">
    <location>
        <begin position="756"/>
        <end position="881"/>
    </location>
</feature>
<feature type="region of interest" description="Disordered" evidence="2">
    <location>
        <begin position="1720"/>
        <end position="1753"/>
    </location>
</feature>
<feature type="region of interest" description="Disordered" evidence="2">
    <location>
        <begin position="1793"/>
        <end position="2013"/>
    </location>
</feature>
<keyword evidence="1" id="KW-0945">Host-virus interaction</keyword>
<feature type="compositionally biased region" description="Low complexity" evidence="2">
    <location>
        <begin position="2145"/>
        <end position="2154"/>
    </location>
</feature>
<dbReference type="GeneID" id="40310159"/>
<evidence type="ECO:0000313" key="4">
    <source>
        <dbReference type="Proteomes" id="UP000224006"/>
    </source>
</evidence>
<protein>
    <submittedName>
        <fullName evidence="3">Uncharacterized protein</fullName>
    </submittedName>
</protein>
<feature type="compositionally biased region" description="Basic residues" evidence="2">
    <location>
        <begin position="2135"/>
        <end position="2144"/>
    </location>
</feature>
<feature type="region of interest" description="Disordered" evidence="2">
    <location>
        <begin position="1404"/>
        <end position="1433"/>
    </location>
</feature>
<feature type="compositionally biased region" description="Basic and acidic residues" evidence="2">
    <location>
        <begin position="173"/>
        <end position="184"/>
    </location>
</feature>
<feature type="compositionally biased region" description="Basic and acidic residues" evidence="2">
    <location>
        <begin position="1837"/>
        <end position="1854"/>
    </location>
</feature>
<feature type="region of interest" description="Disordered" evidence="2">
    <location>
        <begin position="1121"/>
        <end position="1156"/>
    </location>
</feature>
<evidence type="ECO:0000256" key="2">
    <source>
        <dbReference type="SAM" id="MobiDB-lite"/>
    </source>
</evidence>
<feature type="compositionally biased region" description="Basic residues" evidence="2">
    <location>
        <begin position="2067"/>
        <end position="2077"/>
    </location>
</feature>
<sequence length="2154" mass="230744">MRTEPHSPSSEPSSASPSTTSRAPSVSAPSACAPSPLSSSPPSVCLVSPSPRRSSRARAPSMRAPASPSSSSPVSLSLSSYPRSPPSAPAPLRRRGRETLEVRSDLAGIRAALKSLSLACQRWKLQIEQGEGRLNAEQRTWGSSFFHHENERRAAAAREGARLSAATDDEVDSGEREEGERHRVDVWSDARRTLARTKHEGGDALRHSAWRQRRDPRDARKAAESCLSVLAGVQPLSASADRSFKLPMAPSAWVTMPPMRSSKERPRSPLLQTAAEISHFLLLLETRVVALCVRRPPAFLRSDRNGAVRPPRPRVEEETAAARDEGAGGDTHLRVDQRGESRDSEQDGEDARERNKRGRTQELLGILQLLVDTPVLPEGSIASIFCRVPQGENAACLLSAASSASELSLARKETCNQHSPFPADCKPSFTSSVCALSLAESRCCDASPRVQPQSAPRSPSLHFVTHCLVALASRVIRSLCLASTEIASRGVSSRRPEESACPRRARSDASEWAPTVALSPSPRLSASTSAAMPPSFRSFSAATQLISCGASPRGLVPSPPSSLALQAASTPRARLPSLDVPSLRRASSPMESLFDLLLNPRTPIACLLPLVQAVRIDTRDSFLFASLLRRALAGVCLVLPPSPLPLLPPARRSGCRLRLLARRASSAASSRTASPRRHTSRSRPFASLRGSSPGIAVFPSSPGLSASLHVTLAAPLEPEERFFSWQCNRCILLPHLLRRFDVGSWCTHLLRAAPVNRDAAPKKQKKCGNRNLNLTPSADPEANSGAPKHASREANSAEKSATKGRHLPDAGDDGGQKRGRRSRGEERETCGDAETSEDRQPCSIESHMLLRGTRSRGDRSCDLNDETPLPEEESQAPELHSQELREAKRELLVTTALNLLNTTLRLAVLRDEKTQAHRRRGQADTRGLAFAEGKSTAVRCQKESEEKIKLRERPVINGCLVAAGSSFAASPPPASRLFPSSHTRFRPLAARPVSSLFPSSSSSLPFAHPPSLESDAVGLVDETYAVCLDLFLSLFATPLSASSSRSRNLPCLGSFSPPLSRSPPPRGCELRASSRLLVALLPMLLSEALPRSLFHVAFPKPLLHLLLAYLECRQPHDGIATHASGTGQTSICASPNGSRRRSSPRQERQTRLSGSAASGKICGASVGLAVLAYRSSVRERPLHRRRLPLPVCSVPSAPGSASASPQLLLGFLSPASALFILAALTRRRALSAVGLLAAASGTQPEGRGGKRVSGKNEETLRRRDERRRRAGASDGTSAEERGDEGRRQLRQDLFRGLLALALERLFGSDRATVLGGQGRGAPLETVEARKRIVDARRRQPERTAVLAYSSGRVAEAAPAPFHRSRAFVTSRYQEQRKPATLRQRAVALLATLLVSLVATDPFREASSEPEGAEAEADAAAPSPAGRQRWASDQVGAEFRTTQTRYGELTFLETVVEIVVSHALVHLSKVECTYTLALGLRRLLRRACGLRIPSFSRSFSSLSLSPSLAFSPSLASHDSLSASTARPSASALVRCERLLSLFSRWKQATRRHGMQVSRSESTAAATRLCACSQRDDSPPLSIDCASHGARVAQRELHAAIAAAEARNAVVRESGVLLLHALAQVHSVSASTSQRAFGAPSFPHIHTFLLHSVSSIFAGSCAPCEPCEEETRSWGISYLQPVASASPRPRSVSCLVALYASSREPPACGGCAARSLSTSTLASSQAAPSRAARSSRGAGGPLPPSPPHSRSSGSLSPILQRAASQEPPLPLTHEAFARPQAPAFAVPAARRFPSERGAAPPAAARALTSNRSAAACTRGDVAGKGKQHFKRPSASEALLEPRVEDTRREGDTDGGGRRRRRGCLAFAPGGRSSSSLFELSPSASSHSSEASAAEQPDADAPDAEDPRPNAAAMRRQCGSPRSDADLRGAQARPRGTNRGRRAPSAETGDARDSLCVARAERGEPREDAEDKRDKEATTEASVVAGAEAQTPARKRRASRRAGSWTRRRGGGGRAAGSLCRLAAGSLCRLAARRQKARARIKGYLSDGGCAEDGLRGDAADALSRDRHSSALRRAARSPHTRRDARLSRERRGPQVVEGRGGSQAAQPFACGRHRRARPDPAFAAALESRLRPEAPRRHPHASRAGRGRLASLGRGR</sequence>
<feature type="compositionally biased region" description="Low complexity" evidence="2">
    <location>
        <begin position="1720"/>
        <end position="1734"/>
    </location>
</feature>
<dbReference type="EMBL" id="NWUJ01000004">
    <property type="protein sequence ID" value="PFH35579.1"/>
    <property type="molecule type" value="Genomic_DNA"/>
</dbReference>
<evidence type="ECO:0000256" key="1">
    <source>
        <dbReference type="ARBA" id="ARBA00022581"/>
    </source>
</evidence>
<dbReference type="KEGG" id="bbes:BESB_052300"/>
<feature type="compositionally biased region" description="Basic and acidic residues" evidence="2">
    <location>
        <begin position="150"/>
        <end position="161"/>
    </location>
</feature>
<feature type="region of interest" description="Disordered" evidence="2">
    <location>
        <begin position="2063"/>
        <end position="2154"/>
    </location>
</feature>
<dbReference type="VEuPathDB" id="ToxoDB:BESB_052300"/>
<feature type="region of interest" description="Disordered" evidence="2">
    <location>
        <begin position="1240"/>
        <end position="1285"/>
    </location>
</feature>
<proteinExistence type="predicted"/>
<feature type="region of interest" description="Disordered" evidence="2">
    <location>
        <begin position="198"/>
        <end position="217"/>
    </location>
</feature>
<feature type="compositionally biased region" description="Polar residues" evidence="2">
    <location>
        <begin position="1123"/>
        <end position="1133"/>
    </location>
</feature>
<feature type="compositionally biased region" description="Low complexity" evidence="2">
    <location>
        <begin position="7"/>
        <end position="82"/>
    </location>
</feature>